<evidence type="ECO:0000313" key="3">
    <source>
        <dbReference type="EMBL" id="MCM2370557.1"/>
    </source>
</evidence>
<keyword evidence="2" id="KW-0732">Signal</keyword>
<organism evidence="3 4">
    <name type="scientific">Aporhodopirellula aestuarii</name>
    <dbReference type="NCBI Taxonomy" id="2950107"/>
    <lineage>
        <taxon>Bacteria</taxon>
        <taxon>Pseudomonadati</taxon>
        <taxon>Planctomycetota</taxon>
        <taxon>Planctomycetia</taxon>
        <taxon>Pirellulales</taxon>
        <taxon>Pirellulaceae</taxon>
        <taxon>Aporhodopirellula</taxon>
    </lineage>
</organism>
<feature type="region of interest" description="Disordered" evidence="1">
    <location>
        <begin position="375"/>
        <end position="397"/>
    </location>
</feature>
<feature type="chain" id="PRO_5046113243" evidence="2">
    <location>
        <begin position="23"/>
        <end position="413"/>
    </location>
</feature>
<proteinExistence type="predicted"/>
<evidence type="ECO:0000256" key="1">
    <source>
        <dbReference type="SAM" id="MobiDB-lite"/>
    </source>
</evidence>
<comment type="caution">
    <text evidence="3">The sequence shown here is derived from an EMBL/GenBank/DDBJ whole genome shotgun (WGS) entry which is preliminary data.</text>
</comment>
<keyword evidence="4" id="KW-1185">Reference proteome</keyword>
<dbReference type="EMBL" id="JAMQBK010000023">
    <property type="protein sequence ID" value="MCM2370557.1"/>
    <property type="molecule type" value="Genomic_DNA"/>
</dbReference>
<evidence type="ECO:0000256" key="2">
    <source>
        <dbReference type="SAM" id="SignalP"/>
    </source>
</evidence>
<gene>
    <name evidence="3" type="ORF">NB063_07940</name>
</gene>
<dbReference type="RefSeq" id="WP_250928220.1">
    <property type="nucleotide sequence ID" value="NZ_JAMQBK010000023.1"/>
</dbReference>
<accession>A0ABT0U129</accession>
<dbReference type="GO" id="GO:0016787">
    <property type="term" value="F:hydrolase activity"/>
    <property type="evidence" value="ECO:0007669"/>
    <property type="project" value="UniProtKB-KW"/>
</dbReference>
<keyword evidence="3" id="KW-0378">Hydrolase</keyword>
<protein>
    <submittedName>
        <fullName evidence="3">Glycosyl hydrolase family 98</fullName>
    </submittedName>
</protein>
<feature type="signal peptide" evidence="2">
    <location>
        <begin position="1"/>
        <end position="22"/>
    </location>
</feature>
<sequence>MNKIIVLYVATWFMALFTVASTNELPAQTTSEVSVTTSDGKTLTGDLVAIDESDLHLKEGVKVATLPLADLSRLQFDRSSYPSQPMRLQLSGGSLLSVTAVTWTDQSVTVTPTRQSPLTFPVEQLRWIRFRMGNPATDPTWLGWIEESRRGDRLVVRRNEKALDSIDGTVLGISRKSVRFSMRGNEIEAPLEKLEGVMLSNQGESVSPAAIQLTDASGSVWACESLSLTRGESDLRVTLAGSIEHQIPVSQIREIRFAGGILPLAEAEIATSGYGTETTTSNASAVAIEMKKWFSPATEGGSIQMHVPGEITFRIPDGYQKLVVAARRDTDVNQFMAVRLQVLLDDRVQWSGVLQDRESLGLELPLGDAGRLSLKAAPLPKGDDPKTSTTETLPDLSGTLGGTVEWFSGRLLK</sequence>
<dbReference type="Proteomes" id="UP001202961">
    <property type="component" value="Unassembled WGS sequence"/>
</dbReference>
<name>A0ABT0U129_9BACT</name>
<evidence type="ECO:0000313" key="4">
    <source>
        <dbReference type="Proteomes" id="UP001202961"/>
    </source>
</evidence>
<reference evidence="3 4" key="1">
    <citation type="journal article" date="2022" name="Syst. Appl. Microbiol.">
        <title>Rhodopirellula aestuarii sp. nov., a novel member of the genus Rhodopirellula isolated from brackish sediments collected in the Tagus River estuary, Portugal.</title>
        <authorList>
            <person name="Vitorino I.R."/>
            <person name="Klimek D."/>
            <person name="Calusinska M."/>
            <person name="Lobo-da-Cunha A."/>
            <person name="Vasconcelos V."/>
            <person name="Lage O.M."/>
        </authorList>
    </citation>
    <scope>NUCLEOTIDE SEQUENCE [LARGE SCALE GENOMIC DNA]</scope>
    <source>
        <strain evidence="3 4">ICT_H3.1</strain>
    </source>
</reference>